<feature type="chain" id="PRO_5006860385" description="Swiss Army Knife 2H phosphoesterase domain-containing protein" evidence="1">
    <location>
        <begin position="27"/>
        <end position="178"/>
    </location>
</feature>
<reference evidence="4" key="1">
    <citation type="submission" date="2015-09" db="EMBL/GenBank/DDBJ databases">
        <authorList>
            <person name="Bertelli C."/>
        </authorList>
    </citation>
    <scope>NUCLEOTIDE SEQUENCE [LARGE SCALE GENOMIC DNA]</scope>
    <source>
        <strain evidence="4">KNic</strain>
    </source>
</reference>
<sequence>MGRTKRWQIKWLLSLVCLALATAAYFYQIPTSATEHKEAILEAAQKLPQSGVLKKNWDGYIYLKVDDDYIHQLFPLIHENGFHKPSSLHRPSRIGAHISVFYKDEAASRKPITEVGQSYSFRVKNFTHVSTKQKDYAIIEVDSPELEKLREKYGLPPKLFNHEFHITIGDKNKRYYVP</sequence>
<evidence type="ECO:0000313" key="3">
    <source>
        <dbReference type="EMBL" id="CUI17753.1"/>
    </source>
</evidence>
<keyword evidence="4" id="KW-1185">Reference proteome</keyword>
<dbReference type="InterPro" id="IPR054498">
    <property type="entry name" value="2H-SAK"/>
</dbReference>
<dbReference type="AlphaFoldDB" id="A0A0U5JCN0"/>
<dbReference type="EMBL" id="LN879502">
    <property type="protein sequence ID" value="CUI17753.1"/>
    <property type="molecule type" value="Genomic_DNA"/>
</dbReference>
<evidence type="ECO:0000256" key="1">
    <source>
        <dbReference type="SAM" id="SignalP"/>
    </source>
</evidence>
<name>A0A0U5JCN0_9BACT</name>
<dbReference type="PATRIC" id="fig|389348.3.peg.2417"/>
<gene>
    <name evidence="3" type="ORF">PNK_2150</name>
</gene>
<accession>A0A0U5JCN0</accession>
<dbReference type="Pfam" id="PF22547">
    <property type="entry name" value="2H-SAK"/>
    <property type="match status" value="1"/>
</dbReference>
<dbReference type="InParanoid" id="A0A0U5JCN0"/>
<feature type="domain" description="Swiss Army Knife 2H phosphoesterase" evidence="2">
    <location>
        <begin position="61"/>
        <end position="175"/>
    </location>
</feature>
<organism evidence="3 4">
    <name type="scientific">Candidatus Protochlamydia naegleriophila</name>
    <dbReference type="NCBI Taxonomy" id="389348"/>
    <lineage>
        <taxon>Bacteria</taxon>
        <taxon>Pseudomonadati</taxon>
        <taxon>Chlamydiota</taxon>
        <taxon>Chlamydiia</taxon>
        <taxon>Parachlamydiales</taxon>
        <taxon>Parachlamydiaceae</taxon>
        <taxon>Candidatus Protochlamydia</taxon>
    </lineage>
</organism>
<dbReference type="KEGG" id="pnl:PNK_2150"/>
<dbReference type="RefSeq" id="WP_051981751.1">
    <property type="nucleotide sequence ID" value="NZ_LN879502.1"/>
</dbReference>
<evidence type="ECO:0000313" key="4">
    <source>
        <dbReference type="Proteomes" id="UP000069902"/>
    </source>
</evidence>
<dbReference type="Proteomes" id="UP000069902">
    <property type="component" value="Chromosome cPNK"/>
</dbReference>
<keyword evidence="1" id="KW-0732">Signal</keyword>
<protein>
    <recommendedName>
        <fullName evidence="2">Swiss Army Knife 2H phosphoesterase domain-containing protein</fullName>
    </recommendedName>
</protein>
<proteinExistence type="predicted"/>
<feature type="signal peptide" evidence="1">
    <location>
        <begin position="1"/>
        <end position="26"/>
    </location>
</feature>
<evidence type="ECO:0000259" key="2">
    <source>
        <dbReference type="Pfam" id="PF22547"/>
    </source>
</evidence>